<gene>
    <name evidence="1" type="ORF">OSTLU_94973</name>
</gene>
<keyword evidence="2" id="KW-1185">Reference proteome</keyword>
<dbReference type="AlphaFoldDB" id="A4S5L0"/>
<protein>
    <submittedName>
        <fullName evidence="1">Uncharacterized protein</fullName>
    </submittedName>
</protein>
<dbReference type="OrthoDB" id="10412913at2759"/>
<dbReference type="GeneID" id="5004626"/>
<dbReference type="HOGENOM" id="CLU_1263359_0_0_1"/>
<name>A4S5L0_OSTLU</name>
<dbReference type="Gramene" id="ABO99084">
    <property type="protein sequence ID" value="ABO99084"/>
    <property type="gene ID" value="OSTLU_94973"/>
</dbReference>
<dbReference type="RefSeq" id="XP_001420791.1">
    <property type="nucleotide sequence ID" value="XM_001420754.1"/>
</dbReference>
<accession>A4S5L0</accession>
<sequence length="219" mass="24461">MVSFDCDPAVILAAKERLERNASSDPADYLCRVFLFCQSIEDDSGESESLEARVTDVCGNTGLMIRYESSTLLVLENTSKKIDCVLKSLRSSHRWTSYVCSSEEGVERVFSDLQTVVGSGEGKSASDLEIKDYDESAVVNAIARITYELLENAEPNTVNMDKCLTRIVANARKFLFTVHEFLDEFDIKTHICRAIEADETPQMENLIIEDDTIAAHLVN</sequence>
<dbReference type="KEGG" id="olu:OSTLU_94973"/>
<reference evidence="1 2" key="1">
    <citation type="journal article" date="2007" name="Proc. Natl. Acad. Sci. U.S.A.">
        <title>The tiny eukaryote Ostreococcus provides genomic insights into the paradox of plankton speciation.</title>
        <authorList>
            <person name="Palenik B."/>
            <person name="Grimwood J."/>
            <person name="Aerts A."/>
            <person name="Rouze P."/>
            <person name="Salamov A."/>
            <person name="Putnam N."/>
            <person name="Dupont C."/>
            <person name="Jorgensen R."/>
            <person name="Derelle E."/>
            <person name="Rombauts S."/>
            <person name="Zhou K."/>
            <person name="Otillar R."/>
            <person name="Merchant S.S."/>
            <person name="Podell S."/>
            <person name="Gaasterland T."/>
            <person name="Napoli C."/>
            <person name="Gendler K."/>
            <person name="Manuell A."/>
            <person name="Tai V."/>
            <person name="Vallon O."/>
            <person name="Piganeau G."/>
            <person name="Jancek S."/>
            <person name="Heijde M."/>
            <person name="Jabbari K."/>
            <person name="Bowler C."/>
            <person name="Lohr M."/>
            <person name="Robbens S."/>
            <person name="Werner G."/>
            <person name="Dubchak I."/>
            <person name="Pazour G.J."/>
            <person name="Ren Q."/>
            <person name="Paulsen I."/>
            <person name="Delwiche C."/>
            <person name="Schmutz J."/>
            <person name="Rokhsar D."/>
            <person name="Van de Peer Y."/>
            <person name="Moreau H."/>
            <person name="Grigoriev I.V."/>
        </authorList>
    </citation>
    <scope>NUCLEOTIDE SEQUENCE [LARGE SCALE GENOMIC DNA]</scope>
    <source>
        <strain evidence="1 2">CCE9901</strain>
    </source>
</reference>
<organism evidence="1 2">
    <name type="scientific">Ostreococcus lucimarinus (strain CCE9901)</name>
    <dbReference type="NCBI Taxonomy" id="436017"/>
    <lineage>
        <taxon>Eukaryota</taxon>
        <taxon>Viridiplantae</taxon>
        <taxon>Chlorophyta</taxon>
        <taxon>Mamiellophyceae</taxon>
        <taxon>Mamiellales</taxon>
        <taxon>Bathycoccaceae</taxon>
        <taxon>Ostreococcus</taxon>
    </lineage>
</organism>
<proteinExistence type="predicted"/>
<dbReference type="Proteomes" id="UP000001568">
    <property type="component" value="Chromosome 12"/>
</dbReference>
<evidence type="ECO:0000313" key="2">
    <source>
        <dbReference type="Proteomes" id="UP000001568"/>
    </source>
</evidence>
<evidence type="ECO:0000313" key="1">
    <source>
        <dbReference type="EMBL" id="ABO99084.1"/>
    </source>
</evidence>
<dbReference type="EMBL" id="CP000592">
    <property type="protein sequence ID" value="ABO99084.1"/>
    <property type="molecule type" value="Genomic_DNA"/>
</dbReference>